<keyword evidence="2" id="KW-1185">Reference proteome</keyword>
<dbReference type="InterPro" id="IPR012545">
    <property type="entry name" value="DUF1697"/>
</dbReference>
<dbReference type="EMBL" id="JARGYC010000038">
    <property type="protein sequence ID" value="MDF0601951.1"/>
    <property type="molecule type" value="Genomic_DNA"/>
</dbReference>
<protein>
    <submittedName>
        <fullName evidence="1">DUF1697 domain-containing protein</fullName>
    </submittedName>
</protein>
<accession>A0AAE3NTY1</accession>
<dbReference type="Pfam" id="PF08002">
    <property type="entry name" value="DUF1697"/>
    <property type="match status" value="1"/>
</dbReference>
<gene>
    <name evidence="1" type="ORF">P1J78_14500</name>
</gene>
<dbReference type="SUPFAM" id="SSF160379">
    <property type="entry name" value="SP0830-like"/>
    <property type="match status" value="1"/>
</dbReference>
<comment type="caution">
    <text evidence="1">The sequence shown here is derived from an EMBL/GenBank/DDBJ whole genome shotgun (WGS) entry which is preliminary data.</text>
</comment>
<dbReference type="PANTHER" id="PTHR36439">
    <property type="entry name" value="BLL4334 PROTEIN"/>
    <property type="match status" value="1"/>
</dbReference>
<dbReference type="Gene3D" id="3.30.70.1280">
    <property type="entry name" value="SP0830-like domains"/>
    <property type="match status" value="1"/>
</dbReference>
<sequence length="176" mass="18345">MSEITVALLRGINVGGRSSLPMGELRTMLGRLGAGPVATYIQSGNVAFRGAIPADAISDAIEAEKGFRPHVLCLSLDDYEAILAANPYRDAAAADGKAVHVVFLDGPPQALSEEVLALATPSEAVAVADRAAYLLAPEGIGRSKLAARLERALGVPATARNWTSARKIADMARGLR</sequence>
<evidence type="ECO:0000313" key="1">
    <source>
        <dbReference type="EMBL" id="MDF0601951.1"/>
    </source>
</evidence>
<dbReference type="PIRSF" id="PIRSF008502">
    <property type="entry name" value="UCP008502"/>
    <property type="match status" value="1"/>
</dbReference>
<dbReference type="PANTHER" id="PTHR36439:SF1">
    <property type="entry name" value="DUF1697 DOMAIN-CONTAINING PROTEIN"/>
    <property type="match status" value="1"/>
</dbReference>
<dbReference type="AlphaFoldDB" id="A0AAE3NTY1"/>
<reference evidence="1" key="1">
    <citation type="submission" date="2023-03" db="EMBL/GenBank/DDBJ databases">
        <title>Multiphase analysis and comparison of six strains from genera Psychromarinibacter, Lutimaribacter, and Maritimibacter, including a novel species: Psychromarinibacter sediminicola sp. nov.</title>
        <authorList>
            <person name="Wang Y.-H."/>
            <person name="Ye M.-Q."/>
            <person name="Du Z.-J."/>
        </authorList>
    </citation>
    <scope>NUCLEOTIDE SEQUENCE</scope>
    <source>
        <strain evidence="1">C21-152</strain>
    </source>
</reference>
<organism evidence="1 2">
    <name type="scientific">Psychromarinibacter sediminicola</name>
    <dbReference type="NCBI Taxonomy" id="3033385"/>
    <lineage>
        <taxon>Bacteria</taxon>
        <taxon>Pseudomonadati</taxon>
        <taxon>Pseudomonadota</taxon>
        <taxon>Alphaproteobacteria</taxon>
        <taxon>Rhodobacterales</taxon>
        <taxon>Paracoccaceae</taxon>
        <taxon>Psychromarinibacter</taxon>
    </lineage>
</organism>
<name>A0AAE3NTY1_9RHOB</name>
<evidence type="ECO:0000313" key="2">
    <source>
        <dbReference type="Proteomes" id="UP001220964"/>
    </source>
</evidence>
<dbReference type="Proteomes" id="UP001220964">
    <property type="component" value="Unassembled WGS sequence"/>
</dbReference>
<dbReference type="RefSeq" id="WP_275568088.1">
    <property type="nucleotide sequence ID" value="NZ_JARGYC010000038.1"/>
</dbReference>
<proteinExistence type="predicted"/>